<dbReference type="AlphaFoldDB" id="A0A6J6WM39"/>
<accession>A0A6J6WM39</accession>
<proteinExistence type="predicted"/>
<sequence length="68" mass="7607">MKSTVERTMVQSDHLATIEPMIAVVWHFWLGLILLIAGVGATVNVIVGYVAKVSSLKYPNRRQRNAQK</sequence>
<reference evidence="2" key="1">
    <citation type="submission" date="2020-05" db="EMBL/GenBank/DDBJ databases">
        <authorList>
            <person name="Chiriac C."/>
            <person name="Salcher M."/>
            <person name="Ghai R."/>
            <person name="Kavagutti S V."/>
        </authorList>
    </citation>
    <scope>NUCLEOTIDE SEQUENCE</scope>
</reference>
<gene>
    <name evidence="2" type="ORF">UFOPK2975_00234</name>
</gene>
<keyword evidence="1" id="KW-1133">Transmembrane helix</keyword>
<organism evidence="2">
    <name type="scientific">freshwater metagenome</name>
    <dbReference type="NCBI Taxonomy" id="449393"/>
    <lineage>
        <taxon>unclassified sequences</taxon>
        <taxon>metagenomes</taxon>
        <taxon>ecological metagenomes</taxon>
    </lineage>
</organism>
<dbReference type="EMBL" id="CAFAAG010000008">
    <property type="protein sequence ID" value="CAB4786291.1"/>
    <property type="molecule type" value="Genomic_DNA"/>
</dbReference>
<feature type="transmembrane region" description="Helical" evidence="1">
    <location>
        <begin position="28"/>
        <end position="51"/>
    </location>
</feature>
<name>A0A6J6WM39_9ZZZZ</name>
<keyword evidence="1" id="KW-0812">Transmembrane</keyword>
<keyword evidence="1" id="KW-0472">Membrane</keyword>
<evidence type="ECO:0000256" key="1">
    <source>
        <dbReference type="SAM" id="Phobius"/>
    </source>
</evidence>
<protein>
    <submittedName>
        <fullName evidence="2">Unannotated protein</fullName>
    </submittedName>
</protein>
<evidence type="ECO:0000313" key="2">
    <source>
        <dbReference type="EMBL" id="CAB4786291.1"/>
    </source>
</evidence>